<evidence type="ECO:0000256" key="6">
    <source>
        <dbReference type="ARBA" id="ARBA00022692"/>
    </source>
</evidence>
<feature type="domain" description="Type II secretion system protein GspF" evidence="11">
    <location>
        <begin position="86"/>
        <end position="208"/>
    </location>
</feature>
<evidence type="ECO:0000313" key="12">
    <source>
        <dbReference type="EMBL" id="SHF42853.1"/>
    </source>
</evidence>
<evidence type="ECO:0000313" key="13">
    <source>
        <dbReference type="Proteomes" id="UP000184088"/>
    </source>
</evidence>
<keyword evidence="6 9" id="KW-0812">Transmembrane</keyword>
<dbReference type="FunFam" id="1.20.81.30:FF:000001">
    <property type="entry name" value="Type II secretion system protein F"/>
    <property type="match status" value="1"/>
</dbReference>
<organism evidence="12 13">
    <name type="scientific">Caldanaerobius fijiensis DSM 17918</name>
    <dbReference type="NCBI Taxonomy" id="1121256"/>
    <lineage>
        <taxon>Bacteria</taxon>
        <taxon>Bacillati</taxon>
        <taxon>Bacillota</taxon>
        <taxon>Clostridia</taxon>
        <taxon>Thermoanaerobacterales</taxon>
        <taxon>Thermoanaerobacteraceae</taxon>
        <taxon>Caldanaerobius</taxon>
    </lineage>
</organism>
<dbReference type="Pfam" id="PF00482">
    <property type="entry name" value="T2SSF"/>
    <property type="match status" value="2"/>
</dbReference>
<dbReference type="EMBL" id="FQVH01000022">
    <property type="protein sequence ID" value="SHF42853.1"/>
    <property type="molecule type" value="Genomic_DNA"/>
</dbReference>
<keyword evidence="3 9" id="KW-0813">Transport</keyword>
<comment type="similarity">
    <text evidence="2 9">Belongs to the GSP F family.</text>
</comment>
<evidence type="ECO:0000256" key="8">
    <source>
        <dbReference type="ARBA" id="ARBA00023136"/>
    </source>
</evidence>
<evidence type="ECO:0000256" key="7">
    <source>
        <dbReference type="ARBA" id="ARBA00022989"/>
    </source>
</evidence>
<dbReference type="GO" id="GO:0009306">
    <property type="term" value="P:protein secretion"/>
    <property type="evidence" value="ECO:0007669"/>
    <property type="project" value="InterPro"/>
</dbReference>
<keyword evidence="4" id="KW-1003">Cell membrane</keyword>
<dbReference type="STRING" id="1121256.SAMN02746089_01894"/>
<evidence type="ECO:0000256" key="9">
    <source>
        <dbReference type="RuleBase" id="RU003923"/>
    </source>
</evidence>
<proteinExistence type="inferred from homology"/>
<feature type="transmembrane region" description="Helical" evidence="10">
    <location>
        <begin position="185"/>
        <end position="207"/>
    </location>
</feature>
<comment type="subcellular location">
    <subcellularLocation>
        <location evidence="1">Cell inner membrane</location>
        <topology evidence="1">Multi-pass membrane protein</topology>
    </subcellularLocation>
    <subcellularLocation>
        <location evidence="9">Cell membrane</location>
        <topology evidence="9">Multi-pass membrane protein</topology>
    </subcellularLocation>
</comment>
<dbReference type="InterPro" id="IPR042094">
    <property type="entry name" value="T2SS_GspF_sf"/>
</dbReference>
<dbReference type="Proteomes" id="UP000184088">
    <property type="component" value="Unassembled WGS sequence"/>
</dbReference>
<sequence length="419" mass="46703">MNSILLMDMDVLFGGGFVVYRVKTYIAGKVQSFTVEADSEREAIERTYEKTGAERTTILSVTPAERGVKDKKKKSGRVKPKDLELFCRQMNALISSGITVLEAIETLSDTENRRLRTILKEAADNIKAGFSLSSSLGGYPDVFDTVFISTIRAAEESGSLESALLWLADNYKRTDDFKRKLKQAITYPSIVVAFAIIVAVGLFTFVVPKFAQMLTQGGVKIPLITQIMLYISSHFMYFAAGFLGLIFLLFVIFKLLKKNERIFAKVELKMLGIPVIGRIFRLMNLAKIFWVLTLLIQAGIRLDYALEIVQNLTGFVSLRREFETARLTIEKGGTLSAGLADSEWIPPAELKMVTVGERSGNLEKMTEQAASLLDKETDVLLEKLPPLIETFTTMLVGVGVLVILLSLFLPMVSMYQTIK</sequence>
<keyword evidence="7 10" id="KW-1133">Transmembrane helix</keyword>
<dbReference type="PRINTS" id="PR00812">
    <property type="entry name" value="BCTERIALGSPF"/>
</dbReference>
<dbReference type="PROSITE" id="PS00874">
    <property type="entry name" value="T2SP_F"/>
    <property type="match status" value="1"/>
</dbReference>
<keyword evidence="5" id="KW-0997">Cell inner membrane</keyword>
<feature type="transmembrane region" description="Helical" evidence="10">
    <location>
        <begin position="227"/>
        <end position="253"/>
    </location>
</feature>
<dbReference type="InterPro" id="IPR003004">
    <property type="entry name" value="GspF/PilC"/>
</dbReference>
<protein>
    <submittedName>
        <fullName evidence="12">Type IV pilus assembly protein PilC</fullName>
    </submittedName>
</protein>
<feature type="domain" description="Type II secretion system protein GspF" evidence="11">
    <location>
        <begin position="292"/>
        <end position="410"/>
    </location>
</feature>
<evidence type="ECO:0000256" key="5">
    <source>
        <dbReference type="ARBA" id="ARBA00022519"/>
    </source>
</evidence>
<dbReference type="InterPro" id="IPR018076">
    <property type="entry name" value="T2SS_GspF_dom"/>
</dbReference>
<gene>
    <name evidence="12" type="ORF">SAMN02746089_01894</name>
</gene>
<accession>A0A1M5BJT3</accession>
<dbReference type="PANTHER" id="PTHR30012">
    <property type="entry name" value="GENERAL SECRETION PATHWAY PROTEIN"/>
    <property type="match status" value="1"/>
</dbReference>
<name>A0A1M5BJT3_9THEO</name>
<dbReference type="InterPro" id="IPR001992">
    <property type="entry name" value="T2SS_GspF/T4SS_PilC_CS"/>
</dbReference>
<dbReference type="PANTHER" id="PTHR30012:SF0">
    <property type="entry name" value="TYPE II SECRETION SYSTEM PROTEIN F-RELATED"/>
    <property type="match status" value="1"/>
</dbReference>
<feature type="transmembrane region" description="Helical" evidence="10">
    <location>
        <begin position="279"/>
        <end position="300"/>
    </location>
</feature>
<dbReference type="AlphaFoldDB" id="A0A1M5BJT3"/>
<keyword evidence="8 10" id="KW-0472">Membrane</keyword>
<evidence type="ECO:0000259" key="11">
    <source>
        <dbReference type="Pfam" id="PF00482"/>
    </source>
</evidence>
<evidence type="ECO:0000256" key="4">
    <source>
        <dbReference type="ARBA" id="ARBA00022475"/>
    </source>
</evidence>
<evidence type="ECO:0000256" key="10">
    <source>
        <dbReference type="SAM" id="Phobius"/>
    </source>
</evidence>
<dbReference type="Gene3D" id="1.20.81.30">
    <property type="entry name" value="Type II secretion system (T2SS), domain F"/>
    <property type="match status" value="2"/>
</dbReference>
<dbReference type="GO" id="GO:0005886">
    <property type="term" value="C:plasma membrane"/>
    <property type="evidence" value="ECO:0007669"/>
    <property type="project" value="UniProtKB-SubCell"/>
</dbReference>
<evidence type="ECO:0000256" key="3">
    <source>
        <dbReference type="ARBA" id="ARBA00022448"/>
    </source>
</evidence>
<keyword evidence="13" id="KW-1185">Reference proteome</keyword>
<evidence type="ECO:0000256" key="2">
    <source>
        <dbReference type="ARBA" id="ARBA00005745"/>
    </source>
</evidence>
<reference evidence="12 13" key="1">
    <citation type="submission" date="2016-11" db="EMBL/GenBank/DDBJ databases">
        <authorList>
            <person name="Jaros S."/>
            <person name="Januszkiewicz K."/>
            <person name="Wedrychowicz H."/>
        </authorList>
    </citation>
    <scope>NUCLEOTIDE SEQUENCE [LARGE SCALE GENOMIC DNA]</scope>
    <source>
        <strain evidence="12 13">DSM 17918</strain>
    </source>
</reference>
<feature type="transmembrane region" description="Helical" evidence="10">
    <location>
        <begin position="391"/>
        <end position="412"/>
    </location>
</feature>
<evidence type="ECO:0000256" key="1">
    <source>
        <dbReference type="ARBA" id="ARBA00004429"/>
    </source>
</evidence>